<accession>A0A1F7S321</accession>
<dbReference type="EMBL" id="MGDE01000023">
    <property type="protein sequence ID" value="OGL47688.1"/>
    <property type="molecule type" value="Genomic_DNA"/>
</dbReference>
<evidence type="ECO:0000313" key="2">
    <source>
        <dbReference type="Proteomes" id="UP000178797"/>
    </source>
</evidence>
<dbReference type="AlphaFoldDB" id="A0A1F7S321"/>
<proteinExistence type="predicted"/>
<gene>
    <name evidence="1" type="ORF">A2W05_00075</name>
</gene>
<organism evidence="1 2">
    <name type="scientific">Candidatus Schekmanbacteria bacterium RBG_16_38_10</name>
    <dbReference type="NCBI Taxonomy" id="1817879"/>
    <lineage>
        <taxon>Bacteria</taxon>
        <taxon>Candidatus Schekmaniibacteriota</taxon>
    </lineage>
</organism>
<dbReference type="Proteomes" id="UP000178797">
    <property type="component" value="Unassembled WGS sequence"/>
</dbReference>
<protein>
    <recommendedName>
        <fullName evidence="3">B12-binding domain-containing protein</fullName>
    </recommendedName>
</protein>
<evidence type="ECO:0008006" key="3">
    <source>
        <dbReference type="Google" id="ProtNLM"/>
    </source>
</evidence>
<comment type="caution">
    <text evidence="1">The sequence shown here is derived from an EMBL/GenBank/DDBJ whole genome shotgun (WGS) entry which is preliminary data.</text>
</comment>
<sequence>MKNKIILLNFLPTVDSTYRIKRSIYPSTDSLLIGTLLKNIGYAVELIDGAYYENYIDILKDVITSDKEQILFVGMSVMITQIPMALKASKLIRVCV</sequence>
<evidence type="ECO:0000313" key="1">
    <source>
        <dbReference type="EMBL" id="OGL47688.1"/>
    </source>
</evidence>
<reference evidence="1 2" key="1">
    <citation type="journal article" date="2016" name="Nat. Commun.">
        <title>Thousands of microbial genomes shed light on interconnected biogeochemical processes in an aquifer system.</title>
        <authorList>
            <person name="Anantharaman K."/>
            <person name="Brown C.T."/>
            <person name="Hug L.A."/>
            <person name="Sharon I."/>
            <person name="Castelle C.J."/>
            <person name="Probst A.J."/>
            <person name="Thomas B.C."/>
            <person name="Singh A."/>
            <person name="Wilkins M.J."/>
            <person name="Karaoz U."/>
            <person name="Brodie E.L."/>
            <person name="Williams K.H."/>
            <person name="Hubbard S.S."/>
            <person name="Banfield J.F."/>
        </authorList>
    </citation>
    <scope>NUCLEOTIDE SEQUENCE [LARGE SCALE GENOMIC DNA]</scope>
</reference>
<name>A0A1F7S321_9BACT</name>